<keyword evidence="2 4" id="KW-0689">Ribosomal protein</keyword>
<dbReference type="SUPFAM" id="SSF56053">
    <property type="entry name" value="Ribosomal protein L6"/>
    <property type="match status" value="2"/>
</dbReference>
<dbReference type="Pfam" id="PF00347">
    <property type="entry name" value="Ribosomal_L6"/>
    <property type="match status" value="2"/>
</dbReference>
<dbReference type="EMBL" id="PEZP01000039">
    <property type="protein sequence ID" value="PIT97958.1"/>
    <property type="molecule type" value="Genomic_DNA"/>
</dbReference>
<comment type="similarity">
    <text evidence="1 4 5">Belongs to the universal ribosomal protein uL6 family.</text>
</comment>
<keyword evidence="4 6" id="KW-0699">rRNA-binding</keyword>
<sequence length="191" mass="20123">MTTFTARSRIGKQVIPLPDGVTVAVDGQRVTITGPKGELSYTVHPLIVPSVADGSLTVAPRPHVTGREGKHLSALWGTSRARLRNIVAGVNEGFVKRLELHGVGYRAAIKGAALELTVGYSHAVTVEPPAGITFSLENDVIVVSGIDAVLVGQVAANIRAVRKPEPYKGKGIRYAGEYVRRKVGKVVGASA</sequence>
<dbReference type="InterPro" id="IPR020040">
    <property type="entry name" value="Ribosomal_uL6_a/b-dom"/>
</dbReference>
<evidence type="ECO:0000256" key="1">
    <source>
        <dbReference type="ARBA" id="ARBA00009356"/>
    </source>
</evidence>
<evidence type="ECO:0000256" key="3">
    <source>
        <dbReference type="ARBA" id="ARBA00023274"/>
    </source>
</evidence>
<dbReference type="GO" id="GO:0003735">
    <property type="term" value="F:structural constituent of ribosome"/>
    <property type="evidence" value="ECO:0007669"/>
    <property type="project" value="UniProtKB-UniRule"/>
</dbReference>
<evidence type="ECO:0000256" key="2">
    <source>
        <dbReference type="ARBA" id="ARBA00022980"/>
    </source>
</evidence>
<organism evidence="8 9">
    <name type="scientific">Candidatus Andersenbacteria bacterium CG10_big_fil_rev_8_21_14_0_10_54_11</name>
    <dbReference type="NCBI Taxonomy" id="1974485"/>
    <lineage>
        <taxon>Bacteria</taxon>
        <taxon>Candidatus Anderseniibacteriota</taxon>
    </lineage>
</organism>
<evidence type="ECO:0000259" key="7">
    <source>
        <dbReference type="Pfam" id="PF00347"/>
    </source>
</evidence>
<proteinExistence type="inferred from homology"/>
<dbReference type="PROSITE" id="PS00525">
    <property type="entry name" value="RIBOSOMAL_L6_1"/>
    <property type="match status" value="1"/>
</dbReference>
<dbReference type="GO" id="GO:0002181">
    <property type="term" value="P:cytoplasmic translation"/>
    <property type="evidence" value="ECO:0007669"/>
    <property type="project" value="TreeGrafter"/>
</dbReference>
<dbReference type="PANTHER" id="PTHR11655:SF14">
    <property type="entry name" value="LARGE RIBOSOMAL SUBUNIT PROTEIN UL6M"/>
    <property type="match status" value="1"/>
</dbReference>
<evidence type="ECO:0000256" key="4">
    <source>
        <dbReference type="HAMAP-Rule" id="MF_01365"/>
    </source>
</evidence>
<dbReference type="InterPro" id="IPR036789">
    <property type="entry name" value="Ribosomal_uL6-like_a/b-dom_sf"/>
</dbReference>
<dbReference type="PANTHER" id="PTHR11655">
    <property type="entry name" value="60S/50S RIBOSOMAL PROTEIN L6/L9"/>
    <property type="match status" value="1"/>
</dbReference>
<dbReference type="Gene3D" id="3.90.930.12">
    <property type="entry name" value="Ribosomal protein L6, alpha-beta domain"/>
    <property type="match status" value="2"/>
</dbReference>
<accession>A0A2M6WYU3</accession>
<dbReference type="InterPro" id="IPR019906">
    <property type="entry name" value="Ribosomal_uL6_bac-type"/>
</dbReference>
<feature type="domain" description="Large ribosomal subunit protein uL6 alpha-beta" evidence="7">
    <location>
        <begin position="18"/>
        <end position="93"/>
    </location>
</feature>
<evidence type="ECO:0000313" key="8">
    <source>
        <dbReference type="EMBL" id="PIT97958.1"/>
    </source>
</evidence>
<name>A0A2M6WYU3_9BACT</name>
<dbReference type="InterPro" id="IPR000702">
    <property type="entry name" value="Ribosomal_uL6-like"/>
</dbReference>
<reference evidence="9" key="1">
    <citation type="submission" date="2017-09" db="EMBL/GenBank/DDBJ databases">
        <title>Depth-based differentiation of microbial function through sediment-hosted aquifers and enrichment of novel symbionts in the deep terrestrial subsurface.</title>
        <authorList>
            <person name="Probst A.J."/>
            <person name="Ladd B."/>
            <person name="Jarett J.K."/>
            <person name="Geller-Mcgrath D.E."/>
            <person name="Sieber C.M.K."/>
            <person name="Emerson J.B."/>
            <person name="Anantharaman K."/>
            <person name="Thomas B.C."/>
            <person name="Malmstrom R."/>
            <person name="Stieglmeier M."/>
            <person name="Klingl A."/>
            <person name="Woyke T."/>
            <person name="Ryan C.M."/>
            <person name="Banfield J.F."/>
        </authorList>
    </citation>
    <scope>NUCLEOTIDE SEQUENCE [LARGE SCALE GENOMIC DNA]</scope>
</reference>
<evidence type="ECO:0000313" key="9">
    <source>
        <dbReference type="Proteomes" id="UP000230731"/>
    </source>
</evidence>
<keyword evidence="3 4" id="KW-0687">Ribonucleoprotein</keyword>
<keyword evidence="4 6" id="KW-0694">RNA-binding</keyword>
<feature type="domain" description="Large ribosomal subunit protein uL6 alpha-beta" evidence="7">
    <location>
        <begin position="102"/>
        <end position="174"/>
    </location>
</feature>
<dbReference type="PIRSF" id="PIRSF002162">
    <property type="entry name" value="Ribosomal_L6"/>
    <property type="match status" value="1"/>
</dbReference>
<dbReference type="AlphaFoldDB" id="A0A2M6WYU3"/>
<evidence type="ECO:0000256" key="6">
    <source>
        <dbReference type="RuleBase" id="RU003870"/>
    </source>
</evidence>
<protein>
    <recommendedName>
        <fullName evidence="4">Large ribosomal subunit protein uL6</fullName>
    </recommendedName>
</protein>
<comment type="function">
    <text evidence="4 6">This protein binds to the 23S rRNA, and is important in its secondary structure. It is located near the subunit interface in the base of the L7/L12 stalk, and near the tRNA binding site of the peptidyltransferase center.</text>
</comment>
<dbReference type="NCBIfam" id="TIGR03654">
    <property type="entry name" value="L6_bact"/>
    <property type="match status" value="1"/>
</dbReference>
<dbReference type="HAMAP" id="MF_01365_B">
    <property type="entry name" value="Ribosomal_uL6_B"/>
    <property type="match status" value="1"/>
</dbReference>
<gene>
    <name evidence="4" type="primary">rplF</name>
    <name evidence="8" type="ORF">COT71_03385</name>
</gene>
<comment type="caution">
    <text evidence="8">The sequence shown here is derived from an EMBL/GenBank/DDBJ whole genome shotgun (WGS) entry which is preliminary data.</text>
</comment>
<dbReference type="InterPro" id="IPR002358">
    <property type="entry name" value="Ribosomal_uL6_CS"/>
</dbReference>
<dbReference type="Proteomes" id="UP000230731">
    <property type="component" value="Unassembled WGS sequence"/>
</dbReference>
<comment type="subunit">
    <text evidence="4">Part of the 50S ribosomal subunit.</text>
</comment>
<dbReference type="GO" id="GO:0019843">
    <property type="term" value="F:rRNA binding"/>
    <property type="evidence" value="ECO:0007669"/>
    <property type="project" value="UniProtKB-UniRule"/>
</dbReference>
<evidence type="ECO:0000256" key="5">
    <source>
        <dbReference type="RuleBase" id="RU003869"/>
    </source>
</evidence>
<dbReference type="FunFam" id="3.90.930.12:FF:000001">
    <property type="entry name" value="50S ribosomal protein L6"/>
    <property type="match status" value="1"/>
</dbReference>
<dbReference type="PRINTS" id="PR00059">
    <property type="entry name" value="RIBOSOMALL6"/>
</dbReference>
<dbReference type="GO" id="GO:0022625">
    <property type="term" value="C:cytosolic large ribosomal subunit"/>
    <property type="evidence" value="ECO:0007669"/>
    <property type="project" value="UniProtKB-UniRule"/>
</dbReference>